<dbReference type="EMBL" id="JBHSAF010000014">
    <property type="protein sequence ID" value="MFC3913963.1"/>
    <property type="molecule type" value="Genomic_DNA"/>
</dbReference>
<dbReference type="Proteomes" id="UP001595692">
    <property type="component" value="Unassembled WGS sequence"/>
</dbReference>
<keyword evidence="2" id="KW-0732">Signal</keyword>
<feature type="transmembrane region" description="Helical" evidence="1">
    <location>
        <begin position="89"/>
        <end position="108"/>
    </location>
</feature>
<keyword evidence="1" id="KW-0472">Membrane</keyword>
<proteinExistence type="predicted"/>
<dbReference type="RefSeq" id="WP_377152377.1">
    <property type="nucleotide sequence ID" value="NZ_JBHSAF010000014.1"/>
</dbReference>
<reference evidence="4" key="1">
    <citation type="journal article" date="2019" name="Int. J. Syst. Evol. Microbiol.">
        <title>The Global Catalogue of Microorganisms (GCM) 10K type strain sequencing project: providing services to taxonomists for standard genome sequencing and annotation.</title>
        <authorList>
            <consortium name="The Broad Institute Genomics Platform"/>
            <consortium name="The Broad Institute Genome Sequencing Center for Infectious Disease"/>
            <person name="Wu L."/>
            <person name="Ma J."/>
        </authorList>
    </citation>
    <scope>NUCLEOTIDE SEQUENCE [LARGE SCALE GENOMIC DNA]</scope>
    <source>
        <strain evidence="4">CCUG 54939</strain>
    </source>
</reference>
<keyword evidence="4" id="KW-1185">Reference proteome</keyword>
<keyword evidence="1" id="KW-1133">Transmembrane helix</keyword>
<evidence type="ECO:0000256" key="2">
    <source>
        <dbReference type="SAM" id="SignalP"/>
    </source>
</evidence>
<sequence>MSLRVARMLLLACSLLFVFSVSAFYAEGLPRAETQSLVGERSELSVAKTLQFIVFQPLRTLRVESASQLDDDEPWPDVFTLLVDWSLPWQSLLLAGLLPCLLLARSLAGHWHQPSRRLHEHDRHPRHHQYRYLQSLSVN</sequence>
<evidence type="ECO:0008006" key="5">
    <source>
        <dbReference type="Google" id="ProtNLM"/>
    </source>
</evidence>
<gene>
    <name evidence="3" type="ORF">ACFOSS_10855</name>
</gene>
<protein>
    <recommendedName>
        <fullName evidence="5">Metal resistance protein</fullName>
    </recommendedName>
</protein>
<evidence type="ECO:0000313" key="3">
    <source>
        <dbReference type="EMBL" id="MFC3913963.1"/>
    </source>
</evidence>
<feature type="signal peptide" evidence="2">
    <location>
        <begin position="1"/>
        <end position="25"/>
    </location>
</feature>
<feature type="chain" id="PRO_5047420830" description="Metal resistance protein" evidence="2">
    <location>
        <begin position="26"/>
        <end position="139"/>
    </location>
</feature>
<evidence type="ECO:0000256" key="1">
    <source>
        <dbReference type="SAM" id="Phobius"/>
    </source>
</evidence>
<comment type="caution">
    <text evidence="3">The sequence shown here is derived from an EMBL/GenBank/DDBJ whole genome shotgun (WGS) entry which is preliminary data.</text>
</comment>
<organism evidence="3 4">
    <name type="scientific">Pseudaeromonas sharmana</name>
    <dbReference type="NCBI Taxonomy" id="328412"/>
    <lineage>
        <taxon>Bacteria</taxon>
        <taxon>Pseudomonadati</taxon>
        <taxon>Pseudomonadota</taxon>
        <taxon>Gammaproteobacteria</taxon>
        <taxon>Aeromonadales</taxon>
        <taxon>Aeromonadaceae</taxon>
        <taxon>Pseudaeromonas</taxon>
    </lineage>
</organism>
<name>A0ABV8CPN1_9GAMM</name>
<accession>A0ABV8CPN1</accession>
<evidence type="ECO:0000313" key="4">
    <source>
        <dbReference type="Proteomes" id="UP001595692"/>
    </source>
</evidence>
<keyword evidence="1" id="KW-0812">Transmembrane</keyword>